<evidence type="ECO:0000313" key="7">
    <source>
        <dbReference type="EMBL" id="CAG9782443.1"/>
    </source>
</evidence>
<dbReference type="AlphaFoldDB" id="A0A9N9N4U3"/>
<evidence type="ECO:0000256" key="5">
    <source>
        <dbReference type="PROSITE-ProRule" id="PRU00309"/>
    </source>
</evidence>
<evidence type="ECO:0000313" key="8">
    <source>
        <dbReference type="Proteomes" id="UP001153714"/>
    </source>
</evidence>
<evidence type="ECO:0000256" key="3">
    <source>
        <dbReference type="ARBA" id="ARBA00022833"/>
    </source>
</evidence>
<keyword evidence="4 5" id="KW-0238">DNA-binding</keyword>
<feature type="domain" description="THAP-type" evidence="6">
    <location>
        <begin position="1"/>
        <end position="78"/>
    </location>
</feature>
<accession>A0A9N9N4U3</accession>
<dbReference type="InterPro" id="IPR048366">
    <property type="entry name" value="TNP-like_GBD"/>
</dbReference>
<dbReference type="PROSITE" id="PS00028">
    <property type="entry name" value="ZINC_FINGER_C2H2_1"/>
    <property type="match status" value="1"/>
</dbReference>
<protein>
    <recommendedName>
        <fullName evidence="6">THAP-type domain-containing protein</fullName>
    </recommendedName>
</protein>
<keyword evidence="1" id="KW-0479">Metal-binding</keyword>
<dbReference type="SMART" id="SM00692">
    <property type="entry name" value="DM3"/>
    <property type="match status" value="1"/>
</dbReference>
<reference evidence="7" key="1">
    <citation type="submission" date="2021-12" db="EMBL/GenBank/DDBJ databases">
        <authorList>
            <person name="King R."/>
        </authorList>
    </citation>
    <scope>NUCLEOTIDE SEQUENCE</scope>
</reference>
<keyword evidence="8" id="KW-1185">Reference proteome</keyword>
<dbReference type="InterPro" id="IPR048367">
    <property type="entry name" value="TNP-like_RNaseH_C"/>
</dbReference>
<dbReference type="Pfam" id="PF21788">
    <property type="entry name" value="TNP-like_GBD"/>
    <property type="match status" value="1"/>
</dbReference>
<organism evidence="7 8">
    <name type="scientific">Diatraea saccharalis</name>
    <name type="common">sugarcane borer</name>
    <dbReference type="NCBI Taxonomy" id="40085"/>
    <lineage>
        <taxon>Eukaryota</taxon>
        <taxon>Metazoa</taxon>
        <taxon>Ecdysozoa</taxon>
        <taxon>Arthropoda</taxon>
        <taxon>Hexapoda</taxon>
        <taxon>Insecta</taxon>
        <taxon>Pterygota</taxon>
        <taxon>Neoptera</taxon>
        <taxon>Endopterygota</taxon>
        <taxon>Lepidoptera</taxon>
        <taxon>Glossata</taxon>
        <taxon>Ditrysia</taxon>
        <taxon>Pyraloidea</taxon>
        <taxon>Crambidae</taxon>
        <taxon>Crambinae</taxon>
        <taxon>Diatraea</taxon>
    </lineage>
</organism>
<evidence type="ECO:0000256" key="2">
    <source>
        <dbReference type="ARBA" id="ARBA00022771"/>
    </source>
</evidence>
<dbReference type="Pfam" id="PF12017">
    <property type="entry name" value="Tnp_P_element"/>
    <property type="match status" value="1"/>
</dbReference>
<sequence length="943" mass="109763">MKNTCCVPNCGSKRSGVKLHKFPKTDSRRKWVQCINSEKLKKLNIKELLSMFVCHKHFERRFVTASSRLKSFAYPTLFTQEEMDTGIPSTAYENNENILLCDHDYAQKLRKPHIDHSYSRGRPLLEIQQFQFMRNTDCDTAPTASISNIEEEVLLPHLIECNKPSTSTQCAVETITKSGSNVLMTPMKRQKFKRSYSTKNFVTPRCHQILMEYKKAKKQLNFAKRAKKAIKFSKKENFEKLTSKLNPVAKKILWMQINQSTKKTKGRRFTDEEKMIALAIMKQSPKSYRFLRRIFILPSVRIINKMITTLKMDSGINPRIFQTIKSEIAKWPETKKYCSVLFDEVALEPGLAYDKHSDSICGFVELNEKANNYADHALVFMVRGALHKWQQPVCFYFCEGATSGTVLKNIIKTVVTEVTKTGLLPVALICDQGTSFQSAIKKLKEETKRHQIQMDETYDDTIIIENQKISILYDPPHLIKGIRNNFLNKNIKYNGKISKWDDIVDVYNTDCKHAEMRMLHKLNDEHVIPQKIKKMKVKNCTRVLSKTVASALRYTANFSHYVDGKLVSETLLNTAKMVSFFDDLFDSCNGSSITIKNKGKPLRQAASKNSKHISFWKDAIKKLEDLKFIDNNARECVVPSQKNFITTLKSLIRLWHFFQSRGCKLMRPRYFNTDPLENFFGQVRAYSFRNNDPNCKLFKNIFRSLLITRFIHFHSDTYNCEDSSGDQIIKLKNLFHHNQEDNLEMITSSCQTATIMSPGEKENLITEARRERLNVHSRAYTAGWVVRKCLNKFNCSECKNNLTQNNESSVHTWISHREFKDFKKKMKLTYPSEQAVNLFSVIVNQANEYLELQPNVNFISREIEKRIGRHNFNFLTCEKHYGAICDYFLDVTIKLCLFNWCSVINKILRGVDLLRLNEKQLPDMQRKALEKYTKKLKNKMLHK</sequence>
<dbReference type="InterPro" id="IPR048365">
    <property type="entry name" value="TNP-like_RNaseH_N"/>
</dbReference>
<dbReference type="GO" id="GO:0003677">
    <property type="term" value="F:DNA binding"/>
    <property type="evidence" value="ECO:0007669"/>
    <property type="project" value="UniProtKB-UniRule"/>
</dbReference>
<dbReference type="OrthoDB" id="7107965at2759"/>
<dbReference type="Pfam" id="PF05485">
    <property type="entry name" value="THAP"/>
    <property type="match status" value="1"/>
</dbReference>
<dbReference type="SMART" id="SM00980">
    <property type="entry name" value="THAP"/>
    <property type="match status" value="1"/>
</dbReference>
<dbReference type="PROSITE" id="PS50950">
    <property type="entry name" value="ZF_THAP"/>
    <property type="match status" value="1"/>
</dbReference>
<dbReference type="GO" id="GO:0008270">
    <property type="term" value="F:zinc ion binding"/>
    <property type="evidence" value="ECO:0007669"/>
    <property type="project" value="UniProtKB-KW"/>
</dbReference>
<dbReference type="PANTHER" id="PTHR47577:SF2">
    <property type="entry name" value="THAP DOMAIN CONTAINING 9"/>
    <property type="match status" value="1"/>
</dbReference>
<dbReference type="InterPro" id="IPR006612">
    <property type="entry name" value="THAP_Znf"/>
</dbReference>
<reference evidence="7" key="2">
    <citation type="submission" date="2022-10" db="EMBL/GenBank/DDBJ databases">
        <authorList>
            <consortium name="ENA_rothamsted_submissions"/>
            <consortium name="culmorum"/>
            <person name="King R."/>
        </authorList>
    </citation>
    <scope>NUCLEOTIDE SEQUENCE</scope>
</reference>
<name>A0A9N9N4U3_9NEOP</name>
<dbReference type="InterPro" id="IPR021896">
    <property type="entry name" value="THAP9-like_HTH"/>
</dbReference>
<evidence type="ECO:0000259" key="6">
    <source>
        <dbReference type="PROSITE" id="PS50950"/>
    </source>
</evidence>
<dbReference type="Pfam" id="PF21787">
    <property type="entry name" value="TNP-like_RNaseH_N"/>
    <property type="match status" value="1"/>
</dbReference>
<dbReference type="Pfam" id="PF21789">
    <property type="entry name" value="TNP-like_RNaseH_C"/>
    <property type="match status" value="1"/>
</dbReference>
<keyword evidence="2 5" id="KW-0863">Zinc-finger</keyword>
<dbReference type="SUPFAM" id="SSF57716">
    <property type="entry name" value="Glucocorticoid receptor-like (DNA-binding domain)"/>
    <property type="match status" value="1"/>
</dbReference>
<keyword evidence="3" id="KW-0862">Zinc</keyword>
<dbReference type="InterPro" id="IPR013087">
    <property type="entry name" value="Znf_C2H2_type"/>
</dbReference>
<evidence type="ECO:0000256" key="1">
    <source>
        <dbReference type="ARBA" id="ARBA00022723"/>
    </source>
</evidence>
<dbReference type="EMBL" id="OU893332">
    <property type="protein sequence ID" value="CAG9782443.1"/>
    <property type="molecule type" value="Genomic_DNA"/>
</dbReference>
<gene>
    <name evidence="7" type="ORF">DIATSA_LOCUS700</name>
</gene>
<dbReference type="Proteomes" id="UP001153714">
    <property type="component" value="Chromosome 1"/>
</dbReference>
<dbReference type="PANTHER" id="PTHR47577">
    <property type="entry name" value="THAP DOMAIN-CONTAINING PROTEIN 6"/>
    <property type="match status" value="1"/>
</dbReference>
<proteinExistence type="predicted"/>
<evidence type="ECO:0000256" key="4">
    <source>
        <dbReference type="ARBA" id="ARBA00023125"/>
    </source>
</evidence>